<keyword evidence="1" id="KW-0175">Coiled coil</keyword>
<keyword evidence="3" id="KW-1185">Reference proteome</keyword>
<dbReference type="Gene3D" id="3.40.50.12700">
    <property type="match status" value="1"/>
</dbReference>
<dbReference type="SUPFAM" id="SSF52266">
    <property type="entry name" value="SGNH hydrolase"/>
    <property type="match status" value="1"/>
</dbReference>
<gene>
    <name evidence="2" type="ORF">DUI87_22237</name>
</gene>
<evidence type="ECO:0000256" key="1">
    <source>
        <dbReference type="SAM" id="Coils"/>
    </source>
</evidence>
<dbReference type="EMBL" id="QRBI01000140">
    <property type="protein sequence ID" value="RMC01146.1"/>
    <property type="molecule type" value="Genomic_DNA"/>
</dbReference>
<accession>A0A3M0JJJ0</accession>
<evidence type="ECO:0008006" key="4">
    <source>
        <dbReference type="Google" id="ProtNLM"/>
    </source>
</evidence>
<feature type="coiled-coil region" evidence="1">
    <location>
        <begin position="56"/>
        <end position="83"/>
    </location>
</feature>
<organism evidence="2 3">
    <name type="scientific">Hirundo rustica rustica</name>
    <dbReference type="NCBI Taxonomy" id="333673"/>
    <lineage>
        <taxon>Eukaryota</taxon>
        <taxon>Metazoa</taxon>
        <taxon>Chordata</taxon>
        <taxon>Craniata</taxon>
        <taxon>Vertebrata</taxon>
        <taxon>Euteleostomi</taxon>
        <taxon>Archelosauria</taxon>
        <taxon>Archosauria</taxon>
        <taxon>Dinosauria</taxon>
        <taxon>Saurischia</taxon>
        <taxon>Theropoda</taxon>
        <taxon>Coelurosauria</taxon>
        <taxon>Aves</taxon>
        <taxon>Neognathae</taxon>
        <taxon>Neoaves</taxon>
        <taxon>Telluraves</taxon>
        <taxon>Australaves</taxon>
        <taxon>Passeriformes</taxon>
        <taxon>Sylvioidea</taxon>
        <taxon>Hirundinidae</taxon>
        <taxon>Hirundo</taxon>
    </lineage>
</organism>
<dbReference type="Proteomes" id="UP000269221">
    <property type="component" value="Unassembled WGS sequence"/>
</dbReference>
<comment type="caution">
    <text evidence="2">The sequence shown here is derived from an EMBL/GenBank/DDBJ whole genome shotgun (WGS) entry which is preliminary data.</text>
</comment>
<reference evidence="2 3" key="1">
    <citation type="submission" date="2018-07" db="EMBL/GenBank/DDBJ databases">
        <title>A high quality draft genome assembly of the barn swallow (H. rustica rustica).</title>
        <authorList>
            <person name="Formenti G."/>
            <person name="Chiara M."/>
            <person name="Poveda L."/>
            <person name="Francoijs K.-J."/>
            <person name="Bonisoli-Alquati A."/>
            <person name="Canova L."/>
            <person name="Gianfranceschi L."/>
            <person name="Horner D.S."/>
            <person name="Saino N."/>
        </authorList>
    </citation>
    <scope>NUCLEOTIDE SEQUENCE [LARGE SCALE GENOMIC DNA]</scope>
    <source>
        <strain evidence="2">Chelidonia</strain>
        <tissue evidence="2">Blood</tissue>
    </source>
</reference>
<name>A0A3M0JJJ0_HIRRU</name>
<dbReference type="AlphaFoldDB" id="A0A3M0JJJ0"/>
<proteinExistence type="predicted"/>
<dbReference type="STRING" id="333673.A0A3M0JJJ0"/>
<evidence type="ECO:0000313" key="2">
    <source>
        <dbReference type="EMBL" id="RMC01146.1"/>
    </source>
</evidence>
<protein>
    <recommendedName>
        <fullName evidence="4">SGNH hydrolase-type esterase domain-containing protein</fullName>
    </recommendedName>
</protein>
<evidence type="ECO:0000313" key="3">
    <source>
        <dbReference type="Proteomes" id="UP000269221"/>
    </source>
</evidence>
<sequence length="342" mass="38391">MVSTRLKTVVGISLCDQMGPSKKDASVQTHSCLECLSLSVASGGAVEKACLRCEQVSDLLSLVAELREEVERLRSIRESEIEIDWWSSSLPSLREAADRDSEDLHASHSQVIEGHLINEEEWKWVPAQGYNHKNSSRSLSQVPLQNRYEVLDLEGQLDDLEENYPPSESPSYDSPERCITTSNIKKKRRVIVVGDSLLRGTEGPICRRDPSHREVCCLPGARVQNITETLPVLIQPSDYYPLLILQAASDEIQKRSVKAIKRDFRALGQVIDRAGAQVVFFSVPLVAEENDERNRRTHTINKGLKGWCHRQNFGFFDHGEIFTAPALLQPNGIHLSVKGKRS</sequence>
<dbReference type="OrthoDB" id="5804959at2759"/>
<dbReference type="Gene3D" id="3.40.50.12690">
    <property type="match status" value="1"/>
</dbReference>